<dbReference type="EMBL" id="JAULSY010000056">
    <property type="protein sequence ID" value="KAK0668450.1"/>
    <property type="molecule type" value="Genomic_DNA"/>
</dbReference>
<accession>A0AA40D9L9</accession>
<organism evidence="2 3">
    <name type="scientific">Cercophora samala</name>
    <dbReference type="NCBI Taxonomy" id="330535"/>
    <lineage>
        <taxon>Eukaryota</taxon>
        <taxon>Fungi</taxon>
        <taxon>Dikarya</taxon>
        <taxon>Ascomycota</taxon>
        <taxon>Pezizomycotina</taxon>
        <taxon>Sordariomycetes</taxon>
        <taxon>Sordariomycetidae</taxon>
        <taxon>Sordariales</taxon>
        <taxon>Lasiosphaeriaceae</taxon>
        <taxon>Cercophora</taxon>
    </lineage>
</organism>
<reference evidence="2" key="1">
    <citation type="submission" date="2023-06" db="EMBL/GenBank/DDBJ databases">
        <title>Genome-scale phylogeny and comparative genomics of the fungal order Sordariales.</title>
        <authorList>
            <consortium name="Lawrence Berkeley National Laboratory"/>
            <person name="Hensen N."/>
            <person name="Bonometti L."/>
            <person name="Westerberg I."/>
            <person name="Brannstrom I.O."/>
            <person name="Guillou S."/>
            <person name="Cros-Aarteil S."/>
            <person name="Calhoun S."/>
            <person name="Haridas S."/>
            <person name="Kuo A."/>
            <person name="Mondo S."/>
            <person name="Pangilinan J."/>
            <person name="Riley R."/>
            <person name="Labutti K."/>
            <person name="Andreopoulos B."/>
            <person name="Lipzen A."/>
            <person name="Chen C."/>
            <person name="Yanf M."/>
            <person name="Daum C."/>
            <person name="Ng V."/>
            <person name="Clum A."/>
            <person name="Steindorff A."/>
            <person name="Ohm R."/>
            <person name="Martin F."/>
            <person name="Silar P."/>
            <person name="Natvig D."/>
            <person name="Lalanne C."/>
            <person name="Gautier V."/>
            <person name="Ament-Velasquez S.L."/>
            <person name="Kruys A."/>
            <person name="Hutchinson M.I."/>
            <person name="Powell A.J."/>
            <person name="Barry K."/>
            <person name="Miller A.N."/>
            <person name="Grigoriev I.V."/>
            <person name="Debuchy R."/>
            <person name="Gladieux P."/>
            <person name="Thoren M.H."/>
            <person name="Johannesson H."/>
        </authorList>
    </citation>
    <scope>NUCLEOTIDE SEQUENCE</scope>
    <source>
        <strain evidence="2">CBS 307.81</strain>
    </source>
</reference>
<proteinExistence type="predicted"/>
<dbReference type="PANTHER" id="PTHR42678">
    <property type="entry name" value="AMIDASE"/>
    <property type="match status" value="1"/>
</dbReference>
<sequence length="509" mass="54509">MDLGEIIQAIRTGHLDSQSLIRIYLARIADTNAKVKAVGSLNPDAEALALEKDTQQKAGIVLGDLHGVPIIVKDTLVTNDKMDTTGGSFALVGAKFRTPSTTIKRLQDAGAIILGKANLSQWGMARSGNCPNGWSALHGQALGAFHENQDPQGSSSGCAIAASLNLASATIGGETCGSILYPAQRNGVVGLKPTVGLTSRAGTIPLNPEHDSIGPLTRFVKDSARILQVIAGRDELDPATWDIPFASIPDYVGACSLAGCQGLRIVLPTSVRKVIRSDPEIDRAFQTAVETLRSLGAIIVEDVDFEKWKPGGRQREDLMGDILLRESYKEFFSDLEVNPHGIHDLADLIEFIKRTPEEAYAEFGAGWFESARDASGTSSSEAFLSCKSRMEELGSDLVKLLDRTNCDILLATGSTDLPLDLGRLPGISVPLGYWSEARDATIGEDGTVTKGPNMPFSVVFAGRRFSEEKLLGCAYAFEQATLAINDGPGKMQVRPVADVNLPFSQSERL</sequence>
<dbReference type="Gene3D" id="3.90.1300.10">
    <property type="entry name" value="Amidase signature (AS) domain"/>
    <property type="match status" value="1"/>
</dbReference>
<evidence type="ECO:0000313" key="2">
    <source>
        <dbReference type="EMBL" id="KAK0668450.1"/>
    </source>
</evidence>
<keyword evidence="3" id="KW-1185">Reference proteome</keyword>
<dbReference type="InterPro" id="IPR023631">
    <property type="entry name" value="Amidase_dom"/>
</dbReference>
<dbReference type="Pfam" id="PF01425">
    <property type="entry name" value="Amidase"/>
    <property type="match status" value="1"/>
</dbReference>
<dbReference type="Proteomes" id="UP001174997">
    <property type="component" value="Unassembled WGS sequence"/>
</dbReference>
<name>A0AA40D9L9_9PEZI</name>
<dbReference type="AlphaFoldDB" id="A0AA40D9L9"/>
<feature type="domain" description="Amidase" evidence="1">
    <location>
        <begin position="20"/>
        <end position="422"/>
    </location>
</feature>
<evidence type="ECO:0000313" key="3">
    <source>
        <dbReference type="Proteomes" id="UP001174997"/>
    </source>
</evidence>
<dbReference type="InterPro" id="IPR036928">
    <property type="entry name" value="AS_sf"/>
</dbReference>
<dbReference type="SUPFAM" id="SSF75304">
    <property type="entry name" value="Amidase signature (AS) enzymes"/>
    <property type="match status" value="1"/>
</dbReference>
<comment type="caution">
    <text evidence="2">The sequence shown here is derived from an EMBL/GenBank/DDBJ whole genome shotgun (WGS) entry which is preliminary data.</text>
</comment>
<protein>
    <submittedName>
        <fullName evidence="2">Amidase</fullName>
    </submittedName>
</protein>
<dbReference type="PANTHER" id="PTHR42678:SF34">
    <property type="entry name" value="OS04G0183300 PROTEIN"/>
    <property type="match status" value="1"/>
</dbReference>
<evidence type="ECO:0000259" key="1">
    <source>
        <dbReference type="Pfam" id="PF01425"/>
    </source>
</evidence>
<gene>
    <name evidence="2" type="ORF">QBC41DRAFT_347166</name>
</gene>